<evidence type="ECO:0000256" key="5">
    <source>
        <dbReference type="ARBA" id="ARBA00011738"/>
    </source>
</evidence>
<evidence type="ECO:0000256" key="9">
    <source>
        <dbReference type="ARBA" id="ARBA00022729"/>
    </source>
</evidence>
<evidence type="ECO:0000256" key="7">
    <source>
        <dbReference type="ARBA" id="ARBA00019527"/>
    </source>
</evidence>
<evidence type="ECO:0000256" key="10">
    <source>
        <dbReference type="ARBA" id="ARBA00022801"/>
    </source>
</evidence>
<evidence type="ECO:0000256" key="17">
    <source>
        <dbReference type="ARBA" id="ARBA00033059"/>
    </source>
</evidence>
<organism evidence="19 20">
    <name type="scientific">Strix occidentalis caurina</name>
    <name type="common">northern spotted owl</name>
    <dbReference type="NCBI Taxonomy" id="311401"/>
    <lineage>
        <taxon>Eukaryota</taxon>
        <taxon>Metazoa</taxon>
        <taxon>Chordata</taxon>
        <taxon>Craniata</taxon>
        <taxon>Vertebrata</taxon>
        <taxon>Euteleostomi</taxon>
        <taxon>Archelosauria</taxon>
        <taxon>Archosauria</taxon>
        <taxon>Dinosauria</taxon>
        <taxon>Saurischia</taxon>
        <taxon>Theropoda</taxon>
        <taxon>Coelurosauria</taxon>
        <taxon>Aves</taxon>
        <taxon>Neognathae</taxon>
        <taxon>Neoaves</taxon>
        <taxon>Telluraves</taxon>
        <taxon>Strigiformes</taxon>
        <taxon>Strigidae</taxon>
        <taxon>Strix</taxon>
    </lineage>
</organism>
<evidence type="ECO:0000256" key="6">
    <source>
        <dbReference type="ARBA" id="ARBA00012117"/>
    </source>
</evidence>
<evidence type="ECO:0000256" key="14">
    <source>
        <dbReference type="ARBA" id="ARBA00023228"/>
    </source>
</evidence>
<sequence>FPNCTAAVWFSKDLNALHPPLSMGWGDLGAFGEPSKETPNLDQMASEGMLFLDFYTANPLCSPSRAALLTGRLPVRNGFYTTNAHARNAYTPQDIVGGIPDSELLLPELLKKAGYINKIIGKWHLGHRPQFHPLKHGFDEWFGSPNCHFGPFDNRALPNIPVYRDWEMIGRYYDDFKIDLKTGEANLTQIYLQEALDFISKQQASQQPFFLYWAIDATHAPVYASKQFLGTSQRGLYGDAVREIDDSIGKILKHLQKLGISENTFVFFTSDNGAALISAPKQGGSNGRFLCGKQTTFEGGMREPAIAWWPGHIPAGGGIDFCPGQNVSGVTTHTQEEHTTLPLLFHLGRDPGEKYPLSFASDEYQRAMERISVTVQQHKATMVPGQPQLNVCDKAVMNWSPPGCEKLGKCLKPPKSDPKKCFWPH</sequence>
<reference evidence="19" key="2">
    <citation type="submission" date="2025-09" db="UniProtKB">
        <authorList>
            <consortium name="Ensembl"/>
        </authorList>
    </citation>
    <scope>IDENTIFICATION</scope>
</reference>
<dbReference type="GO" id="GO:0005764">
    <property type="term" value="C:lysosome"/>
    <property type="evidence" value="ECO:0007669"/>
    <property type="project" value="UniProtKB-SubCell"/>
</dbReference>
<dbReference type="Ensembl" id="ENSSOCT00000011981.1">
    <property type="protein sequence ID" value="ENSSOCP00000011663.1"/>
    <property type="gene ID" value="ENSSOCG00000008848.1"/>
</dbReference>
<dbReference type="PROSITE" id="PS00523">
    <property type="entry name" value="SULFATASE_1"/>
    <property type="match status" value="1"/>
</dbReference>
<keyword evidence="12" id="KW-1015">Disulfide bond</keyword>
<dbReference type="Pfam" id="PF00884">
    <property type="entry name" value="Sulfatase"/>
    <property type="match status" value="1"/>
</dbReference>
<evidence type="ECO:0000256" key="2">
    <source>
        <dbReference type="ARBA" id="ARBA00001913"/>
    </source>
</evidence>
<keyword evidence="11" id="KW-0106">Calcium</keyword>
<dbReference type="EC" id="3.1.6.4" evidence="6"/>
<evidence type="ECO:0000256" key="13">
    <source>
        <dbReference type="ARBA" id="ARBA00023180"/>
    </source>
</evidence>
<evidence type="ECO:0000313" key="20">
    <source>
        <dbReference type="Proteomes" id="UP000694551"/>
    </source>
</evidence>
<dbReference type="FunFam" id="3.40.720.10:FF:000021">
    <property type="entry name" value="Galactosamine (N-acetyl)-6-sulfatase"/>
    <property type="match status" value="1"/>
</dbReference>
<comment type="catalytic activity">
    <reaction evidence="1">
        <text>Hydrolysis of the 6-sulfate groups of the N-acetyl-D-galactosamine 6-sulfate units of chondroitin sulfate and of the D-galactose 6-sulfate units of keratan sulfate.</text>
        <dbReference type="EC" id="3.1.6.4"/>
    </reaction>
</comment>
<evidence type="ECO:0000313" key="19">
    <source>
        <dbReference type="Ensembl" id="ENSSOCP00000011663.1"/>
    </source>
</evidence>
<evidence type="ECO:0000256" key="15">
    <source>
        <dbReference type="ARBA" id="ARBA00030478"/>
    </source>
</evidence>
<keyword evidence="10" id="KW-0378">Hydrolase</keyword>
<comment type="subcellular location">
    <subcellularLocation>
        <location evidence="3">Lysosome</location>
    </subcellularLocation>
</comment>
<proteinExistence type="inferred from homology"/>
<evidence type="ECO:0000256" key="4">
    <source>
        <dbReference type="ARBA" id="ARBA00008779"/>
    </source>
</evidence>
<dbReference type="SUPFAM" id="SSF53649">
    <property type="entry name" value="Alkaline phosphatase-like"/>
    <property type="match status" value="1"/>
</dbReference>
<keyword evidence="9" id="KW-0732">Signal</keyword>
<dbReference type="GO" id="GO:0004065">
    <property type="term" value="F:arylsulfatase activity"/>
    <property type="evidence" value="ECO:0007669"/>
    <property type="project" value="TreeGrafter"/>
</dbReference>
<keyword evidence="8" id="KW-0479">Metal-binding</keyword>
<comment type="subunit">
    <text evidence="5">Homodimer.</text>
</comment>
<evidence type="ECO:0000256" key="16">
    <source>
        <dbReference type="ARBA" id="ARBA00032952"/>
    </source>
</evidence>
<comment type="cofactor">
    <cofactor evidence="2">
        <name>Ca(2+)</name>
        <dbReference type="ChEBI" id="CHEBI:29108"/>
    </cofactor>
</comment>
<keyword evidence="14" id="KW-0458">Lysosome</keyword>
<dbReference type="PANTHER" id="PTHR42693">
    <property type="entry name" value="ARYLSULFATASE FAMILY MEMBER"/>
    <property type="match status" value="1"/>
</dbReference>
<dbReference type="Proteomes" id="UP000694551">
    <property type="component" value="Unplaced"/>
</dbReference>
<dbReference type="InterPro" id="IPR024607">
    <property type="entry name" value="Sulfatase_CS"/>
</dbReference>
<comment type="similarity">
    <text evidence="4">Belongs to the sulfatase family.</text>
</comment>
<name>A0A8D0F9I6_STROC</name>
<evidence type="ECO:0000256" key="3">
    <source>
        <dbReference type="ARBA" id="ARBA00004371"/>
    </source>
</evidence>
<dbReference type="InterPro" id="IPR000917">
    <property type="entry name" value="Sulfatase_N"/>
</dbReference>
<evidence type="ECO:0000256" key="8">
    <source>
        <dbReference type="ARBA" id="ARBA00022723"/>
    </source>
</evidence>
<evidence type="ECO:0000256" key="1">
    <source>
        <dbReference type="ARBA" id="ARBA00000027"/>
    </source>
</evidence>
<dbReference type="GO" id="GO:0043890">
    <property type="term" value="F:N-acetylgalactosamine-6-sulfatase activity"/>
    <property type="evidence" value="ECO:0007669"/>
    <property type="project" value="UniProtKB-EC"/>
</dbReference>
<dbReference type="InterPro" id="IPR050738">
    <property type="entry name" value="Sulfatase"/>
</dbReference>
<protein>
    <recommendedName>
        <fullName evidence="7">N-acetylgalactosamine-6-sulfatase</fullName>
        <ecNumber evidence="6">3.1.6.4</ecNumber>
    </recommendedName>
    <alternativeName>
        <fullName evidence="17">Chondroitinsulfatase</fullName>
    </alternativeName>
    <alternativeName>
        <fullName evidence="15">Galactose-6-sulfate sulfatase</fullName>
    </alternativeName>
    <alternativeName>
        <fullName evidence="16">N-acetylgalactosamine-6-sulfate sulfatase</fullName>
    </alternativeName>
</protein>
<dbReference type="GO" id="GO:0046872">
    <property type="term" value="F:metal ion binding"/>
    <property type="evidence" value="ECO:0007669"/>
    <property type="project" value="UniProtKB-KW"/>
</dbReference>
<dbReference type="InterPro" id="IPR017850">
    <property type="entry name" value="Alkaline_phosphatase_core_sf"/>
</dbReference>
<evidence type="ECO:0000256" key="11">
    <source>
        <dbReference type="ARBA" id="ARBA00022837"/>
    </source>
</evidence>
<evidence type="ECO:0000259" key="18">
    <source>
        <dbReference type="Pfam" id="PF00884"/>
    </source>
</evidence>
<dbReference type="PANTHER" id="PTHR42693:SF47">
    <property type="entry name" value="N-ACETYLGALACTOSAMINE-6-SULFATASE"/>
    <property type="match status" value="1"/>
</dbReference>
<evidence type="ECO:0000256" key="12">
    <source>
        <dbReference type="ARBA" id="ARBA00023157"/>
    </source>
</evidence>
<feature type="domain" description="Sulfatase N-terminal" evidence="18">
    <location>
        <begin position="22"/>
        <end position="342"/>
    </location>
</feature>
<accession>A0A8D0F9I6</accession>
<dbReference type="Gene3D" id="3.40.720.10">
    <property type="entry name" value="Alkaline Phosphatase, subunit A"/>
    <property type="match status" value="1"/>
</dbReference>
<reference evidence="19" key="1">
    <citation type="submission" date="2025-08" db="UniProtKB">
        <authorList>
            <consortium name="Ensembl"/>
        </authorList>
    </citation>
    <scope>IDENTIFICATION</scope>
</reference>
<keyword evidence="13" id="KW-0325">Glycoprotein</keyword>
<dbReference type="AlphaFoldDB" id="A0A8D0F9I6"/>
<keyword evidence="20" id="KW-1185">Reference proteome</keyword>